<keyword evidence="2" id="KW-1185">Reference proteome</keyword>
<sequence>MSPSYLHVGMFFSTPELVLHLCQVLADDDLLVLSQVSRHLNTLALQSFFIFHGMALSQISSEIFSISSLSLPAFGLALFVPPLTKLSCTFDANTVHADISALLRVLSRHTPIPELNLSIDMHTTNQEFLTRSDYKIVHGAVSQLLFGLGPHKKIFFLSPHGRFCVSKPRRMVHTIKYPEFPIDIDGIWQFTAMTPLICLYLLGYGFTNAAASVATVLYDPCIRSRQDERILEDIYASTNEFHNSNPGSVRITTPMLSSPSFTKWTMVTFAESSLKSLQIGHIPFLDDEKWHSILSSLYLPHLQLLNIKHNARISLTTLTAFINRHPTIQYLELGHYSISYSSSPQVALTLSPHCLDQLELVCASSHFIRHLLESTKFPKLRYICIGHSIQMNSKPFPDMRAKVEEPFDFAALDRALASVKDCGYSCGSVNIGVALPGGSGAKKWLARKHDPTLSAAGSSFKLHVSKMMIATERGIPLNPPMVPLLADWVVGMFLTHELKKVLLARWVITDPGLQAVFVNKITEVAGDVEVNFNIHRFGL</sequence>
<evidence type="ECO:0000313" key="2">
    <source>
        <dbReference type="Proteomes" id="UP000054166"/>
    </source>
</evidence>
<dbReference type="EMBL" id="KN833015">
    <property type="protein sequence ID" value="KIM78652.1"/>
    <property type="molecule type" value="Genomic_DNA"/>
</dbReference>
<dbReference type="InterPro" id="IPR032675">
    <property type="entry name" value="LRR_dom_sf"/>
</dbReference>
<accession>A0A0C3BMZ1</accession>
<evidence type="ECO:0008006" key="3">
    <source>
        <dbReference type="Google" id="ProtNLM"/>
    </source>
</evidence>
<gene>
    <name evidence="1" type="ORF">PILCRDRAFT_824279</name>
</gene>
<reference evidence="1 2" key="1">
    <citation type="submission" date="2014-04" db="EMBL/GenBank/DDBJ databases">
        <authorList>
            <consortium name="DOE Joint Genome Institute"/>
            <person name="Kuo A."/>
            <person name="Tarkka M."/>
            <person name="Buscot F."/>
            <person name="Kohler A."/>
            <person name="Nagy L.G."/>
            <person name="Floudas D."/>
            <person name="Copeland A."/>
            <person name="Barry K.W."/>
            <person name="Cichocki N."/>
            <person name="Veneault-Fourrey C."/>
            <person name="LaButti K."/>
            <person name="Lindquist E.A."/>
            <person name="Lipzen A."/>
            <person name="Lundell T."/>
            <person name="Morin E."/>
            <person name="Murat C."/>
            <person name="Sun H."/>
            <person name="Tunlid A."/>
            <person name="Henrissat B."/>
            <person name="Grigoriev I.V."/>
            <person name="Hibbett D.S."/>
            <person name="Martin F."/>
            <person name="Nordberg H.P."/>
            <person name="Cantor M.N."/>
            <person name="Hua S.X."/>
        </authorList>
    </citation>
    <scope>NUCLEOTIDE SEQUENCE [LARGE SCALE GENOMIC DNA]</scope>
    <source>
        <strain evidence="1 2">F 1598</strain>
    </source>
</reference>
<dbReference type="InParanoid" id="A0A0C3BMZ1"/>
<evidence type="ECO:0000313" key="1">
    <source>
        <dbReference type="EMBL" id="KIM78652.1"/>
    </source>
</evidence>
<dbReference type="OrthoDB" id="10688663at2759"/>
<name>A0A0C3BMZ1_PILCF</name>
<protein>
    <recommendedName>
        <fullName evidence="3">F-box domain-containing protein</fullName>
    </recommendedName>
</protein>
<dbReference type="Proteomes" id="UP000054166">
    <property type="component" value="Unassembled WGS sequence"/>
</dbReference>
<dbReference type="HOGENOM" id="CLU_505380_0_0_1"/>
<dbReference type="AlphaFoldDB" id="A0A0C3BMZ1"/>
<reference evidence="2" key="2">
    <citation type="submission" date="2015-01" db="EMBL/GenBank/DDBJ databases">
        <title>Evolutionary Origins and Diversification of the Mycorrhizal Mutualists.</title>
        <authorList>
            <consortium name="DOE Joint Genome Institute"/>
            <consortium name="Mycorrhizal Genomics Consortium"/>
            <person name="Kohler A."/>
            <person name="Kuo A."/>
            <person name="Nagy L.G."/>
            <person name="Floudas D."/>
            <person name="Copeland A."/>
            <person name="Barry K.W."/>
            <person name="Cichocki N."/>
            <person name="Veneault-Fourrey C."/>
            <person name="LaButti K."/>
            <person name="Lindquist E.A."/>
            <person name="Lipzen A."/>
            <person name="Lundell T."/>
            <person name="Morin E."/>
            <person name="Murat C."/>
            <person name="Riley R."/>
            <person name="Ohm R."/>
            <person name="Sun H."/>
            <person name="Tunlid A."/>
            <person name="Henrissat B."/>
            <person name="Grigoriev I.V."/>
            <person name="Hibbett D.S."/>
            <person name="Martin F."/>
        </authorList>
    </citation>
    <scope>NUCLEOTIDE SEQUENCE [LARGE SCALE GENOMIC DNA]</scope>
    <source>
        <strain evidence="2">F 1598</strain>
    </source>
</reference>
<organism evidence="1 2">
    <name type="scientific">Piloderma croceum (strain F 1598)</name>
    <dbReference type="NCBI Taxonomy" id="765440"/>
    <lineage>
        <taxon>Eukaryota</taxon>
        <taxon>Fungi</taxon>
        <taxon>Dikarya</taxon>
        <taxon>Basidiomycota</taxon>
        <taxon>Agaricomycotina</taxon>
        <taxon>Agaricomycetes</taxon>
        <taxon>Agaricomycetidae</taxon>
        <taxon>Atheliales</taxon>
        <taxon>Atheliaceae</taxon>
        <taxon>Piloderma</taxon>
    </lineage>
</organism>
<proteinExistence type="predicted"/>
<dbReference type="Gene3D" id="3.80.10.10">
    <property type="entry name" value="Ribonuclease Inhibitor"/>
    <property type="match status" value="1"/>
</dbReference>